<keyword evidence="2" id="KW-1185">Reference proteome</keyword>
<protein>
    <submittedName>
        <fullName evidence="1">Uncharacterized protein</fullName>
    </submittedName>
</protein>
<dbReference type="AlphaFoldDB" id="A0A1A9V6Q9"/>
<proteinExistence type="predicted"/>
<evidence type="ECO:0000313" key="1">
    <source>
        <dbReference type="EnsemblMetazoa" id="GAUT027703-PA"/>
    </source>
</evidence>
<accession>A0A1A9V6Q9</accession>
<organism evidence="1 2">
    <name type="scientific">Glossina austeni</name>
    <name type="common">Savannah tsetse fly</name>
    <dbReference type="NCBI Taxonomy" id="7395"/>
    <lineage>
        <taxon>Eukaryota</taxon>
        <taxon>Metazoa</taxon>
        <taxon>Ecdysozoa</taxon>
        <taxon>Arthropoda</taxon>
        <taxon>Hexapoda</taxon>
        <taxon>Insecta</taxon>
        <taxon>Pterygota</taxon>
        <taxon>Neoptera</taxon>
        <taxon>Endopterygota</taxon>
        <taxon>Diptera</taxon>
        <taxon>Brachycera</taxon>
        <taxon>Muscomorpha</taxon>
        <taxon>Hippoboscoidea</taxon>
        <taxon>Glossinidae</taxon>
        <taxon>Glossina</taxon>
    </lineage>
</organism>
<dbReference type="Proteomes" id="UP000078200">
    <property type="component" value="Unassembled WGS sequence"/>
</dbReference>
<evidence type="ECO:0000313" key="2">
    <source>
        <dbReference type="Proteomes" id="UP000078200"/>
    </source>
</evidence>
<dbReference type="EnsemblMetazoa" id="GAUT027703-RA">
    <property type="protein sequence ID" value="GAUT027703-PA"/>
    <property type="gene ID" value="GAUT027703"/>
</dbReference>
<name>A0A1A9V6Q9_GLOAU</name>
<dbReference type="VEuPathDB" id="VectorBase:GAUT027703"/>
<sequence length="102" mass="11658">MEGRAVDNVCADPHHIRDIVIDNVLREYELDNKVNITNSVLRLRDFNQQHTRATNLLQFTIYLFQSFKSGSALNCRKRKITINSTARIITVAIIASEACIIQ</sequence>
<reference evidence="1" key="1">
    <citation type="submission" date="2020-05" db="UniProtKB">
        <authorList>
            <consortium name="EnsemblMetazoa"/>
        </authorList>
    </citation>
    <scope>IDENTIFICATION</scope>
    <source>
        <strain evidence="1">TTRI</strain>
    </source>
</reference>